<dbReference type="AlphaFoldDB" id="A0A9D0ZL36"/>
<name>A0A9D0ZL36_9FIRM</name>
<dbReference type="GO" id="GO:0048029">
    <property type="term" value="F:monosaccharide binding"/>
    <property type="evidence" value="ECO:0007669"/>
    <property type="project" value="TreeGrafter"/>
</dbReference>
<dbReference type="GO" id="GO:0097367">
    <property type="term" value="F:carbohydrate derivative binding"/>
    <property type="evidence" value="ECO:0007669"/>
    <property type="project" value="InterPro"/>
</dbReference>
<evidence type="ECO:0000256" key="1">
    <source>
        <dbReference type="ARBA" id="ARBA00004926"/>
    </source>
</evidence>
<dbReference type="CDD" id="cd05016">
    <property type="entry name" value="SIS_PGI_2"/>
    <property type="match status" value="1"/>
</dbReference>
<keyword evidence="5 8" id="KW-0324">Glycolysis</keyword>
<proteinExistence type="inferred from homology"/>
<gene>
    <name evidence="8" type="primary">pgi</name>
    <name evidence="10" type="ORF">IAA52_03555</name>
</gene>
<feature type="active site" description="Proton donor" evidence="8">
    <location>
        <position position="291"/>
    </location>
</feature>
<keyword evidence="3 8" id="KW-0312">Gluconeogenesis</keyword>
<dbReference type="GO" id="GO:0051156">
    <property type="term" value="P:glucose 6-phosphate metabolic process"/>
    <property type="evidence" value="ECO:0007669"/>
    <property type="project" value="TreeGrafter"/>
</dbReference>
<dbReference type="GO" id="GO:0006094">
    <property type="term" value="P:gluconeogenesis"/>
    <property type="evidence" value="ECO:0007669"/>
    <property type="project" value="UniProtKB-UniRule"/>
</dbReference>
<comment type="pathway">
    <text evidence="1 8 9">Carbohydrate degradation; glycolysis; D-glyceraldehyde 3-phosphate and glycerone phosphate from D-glucose: step 2/4.</text>
</comment>
<dbReference type="CDD" id="cd05015">
    <property type="entry name" value="SIS_PGI_1"/>
    <property type="match status" value="1"/>
</dbReference>
<dbReference type="InterPro" id="IPR035476">
    <property type="entry name" value="SIS_PGI_1"/>
</dbReference>
<protein>
    <recommendedName>
        <fullName evidence="8">Glucose-6-phosphate isomerase</fullName>
        <shortName evidence="8">GPI</shortName>
        <ecNumber evidence="8">5.3.1.9</ecNumber>
    </recommendedName>
    <alternativeName>
        <fullName evidence="8">Phosphoglucose isomerase</fullName>
        <shortName evidence="8">PGI</shortName>
    </alternativeName>
    <alternativeName>
        <fullName evidence="8">Phosphohexose isomerase</fullName>
        <shortName evidence="8">PHI</shortName>
    </alternativeName>
</protein>
<dbReference type="InterPro" id="IPR018189">
    <property type="entry name" value="Phosphoglucose_isomerase_CS"/>
</dbReference>
<keyword evidence="4 8" id="KW-0963">Cytoplasm</keyword>
<evidence type="ECO:0000256" key="8">
    <source>
        <dbReference type="HAMAP-Rule" id="MF_00473"/>
    </source>
</evidence>
<evidence type="ECO:0000256" key="3">
    <source>
        <dbReference type="ARBA" id="ARBA00022432"/>
    </source>
</evidence>
<comment type="caution">
    <text evidence="10">The sequence shown here is derived from an EMBL/GenBank/DDBJ whole genome shotgun (WGS) entry which is preliminary data.</text>
</comment>
<evidence type="ECO:0000256" key="9">
    <source>
        <dbReference type="RuleBase" id="RU000612"/>
    </source>
</evidence>
<keyword evidence="6 8" id="KW-0413">Isomerase</keyword>
<evidence type="ECO:0000256" key="2">
    <source>
        <dbReference type="ARBA" id="ARBA00006604"/>
    </source>
</evidence>
<reference evidence="10" key="1">
    <citation type="submission" date="2020-10" db="EMBL/GenBank/DDBJ databases">
        <authorList>
            <person name="Gilroy R."/>
        </authorList>
    </citation>
    <scope>NUCLEOTIDE SEQUENCE</scope>
    <source>
        <strain evidence="10">ChiSjej6B24-2974</strain>
    </source>
</reference>
<dbReference type="InterPro" id="IPR035482">
    <property type="entry name" value="SIS_PGI_2"/>
</dbReference>
<evidence type="ECO:0000313" key="11">
    <source>
        <dbReference type="Proteomes" id="UP000824260"/>
    </source>
</evidence>
<dbReference type="GO" id="GO:0006096">
    <property type="term" value="P:glycolytic process"/>
    <property type="evidence" value="ECO:0007669"/>
    <property type="project" value="UniProtKB-UniRule"/>
</dbReference>
<reference evidence="10" key="2">
    <citation type="journal article" date="2021" name="PeerJ">
        <title>Extensive microbial diversity within the chicken gut microbiome revealed by metagenomics and culture.</title>
        <authorList>
            <person name="Gilroy R."/>
            <person name="Ravi A."/>
            <person name="Getino M."/>
            <person name="Pursley I."/>
            <person name="Horton D.L."/>
            <person name="Alikhan N.F."/>
            <person name="Baker D."/>
            <person name="Gharbi K."/>
            <person name="Hall N."/>
            <person name="Watson M."/>
            <person name="Adriaenssens E.M."/>
            <person name="Foster-Nyarko E."/>
            <person name="Jarju S."/>
            <person name="Secka A."/>
            <person name="Antonio M."/>
            <person name="Oren A."/>
            <person name="Chaudhuri R.R."/>
            <person name="La Ragione R."/>
            <person name="Hildebrand F."/>
            <person name="Pallen M.J."/>
        </authorList>
    </citation>
    <scope>NUCLEOTIDE SEQUENCE</scope>
    <source>
        <strain evidence="10">ChiSjej6B24-2974</strain>
    </source>
</reference>
<dbReference type="Gene3D" id="3.40.50.10490">
    <property type="entry name" value="Glucose-6-phosphate isomerase like protein, domain 1"/>
    <property type="match status" value="2"/>
</dbReference>
<accession>A0A9D0ZL36</accession>
<dbReference type="HAMAP" id="MF_00473">
    <property type="entry name" value="G6P_isomerase"/>
    <property type="match status" value="1"/>
</dbReference>
<organism evidence="10 11">
    <name type="scientific">Candidatus Pullichristensenella stercorigallinarum</name>
    <dbReference type="NCBI Taxonomy" id="2840909"/>
    <lineage>
        <taxon>Bacteria</taxon>
        <taxon>Bacillati</taxon>
        <taxon>Bacillota</taxon>
        <taxon>Clostridia</taxon>
        <taxon>Candidatus Pullichristensenella</taxon>
    </lineage>
</organism>
<comment type="similarity">
    <text evidence="2 8 9">Belongs to the GPI family.</text>
</comment>
<feature type="active site" evidence="8">
    <location>
        <position position="320"/>
    </location>
</feature>
<evidence type="ECO:0000313" key="10">
    <source>
        <dbReference type="EMBL" id="HIQ82157.1"/>
    </source>
</evidence>
<comment type="pathway">
    <text evidence="8">Carbohydrate biosynthesis; gluconeogenesis.</text>
</comment>
<comment type="catalytic activity">
    <reaction evidence="7 8 9">
        <text>alpha-D-glucose 6-phosphate = beta-D-fructose 6-phosphate</text>
        <dbReference type="Rhea" id="RHEA:11816"/>
        <dbReference type="ChEBI" id="CHEBI:57634"/>
        <dbReference type="ChEBI" id="CHEBI:58225"/>
        <dbReference type="EC" id="5.3.1.9"/>
    </reaction>
</comment>
<evidence type="ECO:0000256" key="4">
    <source>
        <dbReference type="ARBA" id="ARBA00022490"/>
    </source>
</evidence>
<dbReference type="EC" id="5.3.1.9" evidence="8"/>
<evidence type="ECO:0000256" key="7">
    <source>
        <dbReference type="ARBA" id="ARBA00029321"/>
    </source>
</evidence>
<dbReference type="InterPro" id="IPR001672">
    <property type="entry name" value="G6P_Isomerase"/>
</dbReference>
<evidence type="ECO:0000256" key="5">
    <source>
        <dbReference type="ARBA" id="ARBA00023152"/>
    </source>
</evidence>
<comment type="subcellular location">
    <subcellularLocation>
        <location evidence="8">Cytoplasm</location>
    </subcellularLocation>
</comment>
<dbReference type="GO" id="GO:0004347">
    <property type="term" value="F:glucose-6-phosphate isomerase activity"/>
    <property type="evidence" value="ECO:0007669"/>
    <property type="project" value="UniProtKB-UniRule"/>
</dbReference>
<feature type="active site" evidence="8">
    <location>
        <position position="434"/>
    </location>
</feature>
<evidence type="ECO:0000256" key="6">
    <source>
        <dbReference type="ARBA" id="ARBA00023235"/>
    </source>
</evidence>
<dbReference type="PANTHER" id="PTHR11469:SF1">
    <property type="entry name" value="GLUCOSE-6-PHOSPHATE ISOMERASE"/>
    <property type="match status" value="1"/>
</dbReference>
<dbReference type="PRINTS" id="PR00662">
    <property type="entry name" value="G6PISOMERASE"/>
</dbReference>
<dbReference type="EMBL" id="DVFZ01000035">
    <property type="protein sequence ID" value="HIQ82157.1"/>
    <property type="molecule type" value="Genomic_DNA"/>
</dbReference>
<dbReference type="FunFam" id="3.40.50.10490:FF:000016">
    <property type="entry name" value="Glucose-6-phosphate isomerase"/>
    <property type="match status" value="1"/>
</dbReference>
<dbReference type="Pfam" id="PF00342">
    <property type="entry name" value="PGI"/>
    <property type="match status" value="1"/>
</dbReference>
<comment type="function">
    <text evidence="8">Catalyzes the reversible isomerization of glucose-6-phosphate to fructose-6-phosphate.</text>
</comment>
<dbReference type="PANTHER" id="PTHR11469">
    <property type="entry name" value="GLUCOSE-6-PHOSPHATE ISOMERASE"/>
    <property type="match status" value="1"/>
</dbReference>
<dbReference type="SUPFAM" id="SSF53697">
    <property type="entry name" value="SIS domain"/>
    <property type="match status" value="1"/>
</dbReference>
<sequence>MQTIRFDFNPMMAEYTGEHGITRAEIENLTGEMRNAHAMVEKNRGKGMQGWMLLPYEQDDVIAAIEKTAARVRDEFDAFVVLGIGGSALGPAAVHQALKHLHYNELPKEKRGGPRLYIEDNIDPERMAALLDVIDLKTTCFNVITKSGGTAETMSQYLIVLDLLKKAVGDDYRRHIIVTTSKEKGFLIKIAQREGYETFYIPDGVGGRFSELSPVGLIAAAVTGIDIRALVAGAKAMDERCASDDPWKNPALFEAGLMVAAMRKGMNMSVMLPYADSLKLMSDWYAQLWAESLGKNVTLDGKPCHTGQTPVKALGVTDQHSQLQLYTEGPFDKVITFLKVESFRAETPIPHGCDDIPTIAFLGGKSHNQLIEAERQGTEYALYRSGHISQTITLPAVTEETIGQLLYFLELVTAYSGALLNIDAFNQPGVEESKIASYAVMGYESEVHSAKREEMKNRPALNADYIF</sequence>
<dbReference type="PROSITE" id="PS00174">
    <property type="entry name" value="P_GLUCOSE_ISOMERASE_2"/>
    <property type="match status" value="1"/>
</dbReference>
<dbReference type="GO" id="GO:0005829">
    <property type="term" value="C:cytosol"/>
    <property type="evidence" value="ECO:0007669"/>
    <property type="project" value="TreeGrafter"/>
</dbReference>
<dbReference type="Proteomes" id="UP000824260">
    <property type="component" value="Unassembled WGS sequence"/>
</dbReference>
<dbReference type="InterPro" id="IPR046348">
    <property type="entry name" value="SIS_dom_sf"/>
</dbReference>
<dbReference type="PROSITE" id="PS51463">
    <property type="entry name" value="P_GLUCOSE_ISOMERASE_3"/>
    <property type="match status" value="1"/>
</dbReference>